<dbReference type="PROSITE" id="PS50097">
    <property type="entry name" value="BTB"/>
    <property type="match status" value="1"/>
</dbReference>
<evidence type="ECO:0000313" key="2">
    <source>
        <dbReference type="EMBL" id="OXU25005.1"/>
    </source>
</evidence>
<name>A0A232F2U0_9HYME</name>
<dbReference type="Proteomes" id="UP000215335">
    <property type="component" value="Unassembled WGS sequence"/>
</dbReference>
<feature type="domain" description="BTB" evidence="1">
    <location>
        <begin position="1"/>
        <end position="56"/>
    </location>
</feature>
<dbReference type="SUPFAM" id="SSF54695">
    <property type="entry name" value="POZ domain"/>
    <property type="match status" value="1"/>
</dbReference>
<dbReference type="Gene3D" id="3.30.710.10">
    <property type="entry name" value="Potassium Channel Kv1.1, Chain A"/>
    <property type="match status" value="1"/>
</dbReference>
<sequence length="106" mass="12152">MGHKCILAKRSPVFAAMFQTQMKETQENEVMIEDVEHDVFVEMLRFIYSGKVHHLDRIARELLPTAESEEALRNRAVQTTVCRERTGDLGAKVFFINVTISSINRA</sequence>
<dbReference type="STRING" id="543379.A0A232F2U0"/>
<comment type="caution">
    <text evidence="2">The sequence shown here is derived from an EMBL/GenBank/DDBJ whole genome shotgun (WGS) entry which is preliminary data.</text>
</comment>
<dbReference type="PANTHER" id="PTHR24413">
    <property type="entry name" value="SPECKLE-TYPE POZ PROTEIN"/>
    <property type="match status" value="1"/>
</dbReference>
<dbReference type="EMBL" id="NNAY01001140">
    <property type="protein sequence ID" value="OXU25005.1"/>
    <property type="molecule type" value="Genomic_DNA"/>
</dbReference>
<dbReference type="InterPro" id="IPR000210">
    <property type="entry name" value="BTB/POZ_dom"/>
</dbReference>
<proteinExistence type="predicted"/>
<gene>
    <name evidence="2" type="ORF">TSAR_013445</name>
</gene>
<organism evidence="2 3">
    <name type="scientific">Trichomalopsis sarcophagae</name>
    <dbReference type="NCBI Taxonomy" id="543379"/>
    <lineage>
        <taxon>Eukaryota</taxon>
        <taxon>Metazoa</taxon>
        <taxon>Ecdysozoa</taxon>
        <taxon>Arthropoda</taxon>
        <taxon>Hexapoda</taxon>
        <taxon>Insecta</taxon>
        <taxon>Pterygota</taxon>
        <taxon>Neoptera</taxon>
        <taxon>Endopterygota</taxon>
        <taxon>Hymenoptera</taxon>
        <taxon>Apocrita</taxon>
        <taxon>Proctotrupomorpha</taxon>
        <taxon>Chalcidoidea</taxon>
        <taxon>Pteromalidae</taxon>
        <taxon>Pteromalinae</taxon>
        <taxon>Trichomalopsis</taxon>
    </lineage>
</organism>
<dbReference type="InterPro" id="IPR011333">
    <property type="entry name" value="SKP1/BTB/POZ_sf"/>
</dbReference>
<dbReference type="AlphaFoldDB" id="A0A232F2U0"/>
<dbReference type="Pfam" id="PF00651">
    <property type="entry name" value="BTB"/>
    <property type="match status" value="1"/>
</dbReference>
<reference evidence="2 3" key="1">
    <citation type="journal article" date="2017" name="Curr. Biol.">
        <title>The Evolution of Venom by Co-option of Single-Copy Genes.</title>
        <authorList>
            <person name="Martinson E.O."/>
            <person name="Mrinalini"/>
            <person name="Kelkar Y.D."/>
            <person name="Chang C.H."/>
            <person name="Werren J.H."/>
        </authorList>
    </citation>
    <scope>NUCLEOTIDE SEQUENCE [LARGE SCALE GENOMIC DNA]</scope>
    <source>
        <strain evidence="2 3">Alberta</strain>
        <tissue evidence="2">Whole body</tissue>
    </source>
</reference>
<protein>
    <recommendedName>
        <fullName evidence="1">BTB domain-containing protein</fullName>
    </recommendedName>
</protein>
<evidence type="ECO:0000259" key="1">
    <source>
        <dbReference type="PROSITE" id="PS50097"/>
    </source>
</evidence>
<keyword evidence="3" id="KW-1185">Reference proteome</keyword>
<dbReference type="OrthoDB" id="10249567at2759"/>
<evidence type="ECO:0000313" key="3">
    <source>
        <dbReference type="Proteomes" id="UP000215335"/>
    </source>
</evidence>
<accession>A0A232F2U0</accession>